<evidence type="ECO:0000313" key="2">
    <source>
        <dbReference type="Proteomes" id="UP001221898"/>
    </source>
</evidence>
<organism evidence="1 2">
    <name type="scientific">Aldrovandia affinis</name>
    <dbReference type="NCBI Taxonomy" id="143900"/>
    <lineage>
        <taxon>Eukaryota</taxon>
        <taxon>Metazoa</taxon>
        <taxon>Chordata</taxon>
        <taxon>Craniata</taxon>
        <taxon>Vertebrata</taxon>
        <taxon>Euteleostomi</taxon>
        <taxon>Actinopterygii</taxon>
        <taxon>Neopterygii</taxon>
        <taxon>Teleostei</taxon>
        <taxon>Notacanthiformes</taxon>
        <taxon>Halosauridae</taxon>
        <taxon>Aldrovandia</taxon>
    </lineage>
</organism>
<evidence type="ECO:0000313" key="1">
    <source>
        <dbReference type="EMBL" id="KAJ8416846.1"/>
    </source>
</evidence>
<comment type="caution">
    <text evidence="1">The sequence shown here is derived from an EMBL/GenBank/DDBJ whole genome shotgun (WGS) entry which is preliminary data.</text>
</comment>
<reference evidence="1" key="1">
    <citation type="journal article" date="2023" name="Science">
        <title>Genome structures resolve the early diversification of teleost fishes.</title>
        <authorList>
            <person name="Parey E."/>
            <person name="Louis A."/>
            <person name="Montfort J."/>
            <person name="Bouchez O."/>
            <person name="Roques C."/>
            <person name="Iampietro C."/>
            <person name="Lluch J."/>
            <person name="Castinel A."/>
            <person name="Donnadieu C."/>
            <person name="Desvignes T."/>
            <person name="Floi Bucao C."/>
            <person name="Jouanno E."/>
            <person name="Wen M."/>
            <person name="Mejri S."/>
            <person name="Dirks R."/>
            <person name="Jansen H."/>
            <person name="Henkel C."/>
            <person name="Chen W.J."/>
            <person name="Zahm M."/>
            <person name="Cabau C."/>
            <person name="Klopp C."/>
            <person name="Thompson A.W."/>
            <person name="Robinson-Rechavi M."/>
            <person name="Braasch I."/>
            <person name="Lecointre G."/>
            <person name="Bobe J."/>
            <person name="Postlethwait J.H."/>
            <person name="Berthelot C."/>
            <person name="Roest Crollius H."/>
            <person name="Guiguen Y."/>
        </authorList>
    </citation>
    <scope>NUCLEOTIDE SEQUENCE</scope>
    <source>
        <strain evidence="1">NC1722</strain>
    </source>
</reference>
<sequence length="113" mass="13369">MRIQFRNIAPGHNIQQWRKFLCSPSNKASLIGFLVEEWKGPKQREKLKDKALYVTCEQLCFKITKEQWEEATELKQFSFSHRKKLTPAYYSRLFMQQNPATSLLSSLLRIQTS</sequence>
<accession>A0AAD7X0S9</accession>
<gene>
    <name evidence="1" type="ORF">AAFF_G00327240</name>
</gene>
<keyword evidence="2" id="KW-1185">Reference proteome</keyword>
<dbReference type="EMBL" id="JAINUG010000005">
    <property type="protein sequence ID" value="KAJ8416846.1"/>
    <property type="molecule type" value="Genomic_DNA"/>
</dbReference>
<protein>
    <submittedName>
        <fullName evidence="1">Uncharacterized protein</fullName>
    </submittedName>
</protein>
<dbReference type="Proteomes" id="UP001221898">
    <property type="component" value="Unassembled WGS sequence"/>
</dbReference>
<dbReference type="AlphaFoldDB" id="A0AAD7X0S9"/>
<proteinExistence type="predicted"/>
<name>A0AAD7X0S9_9TELE</name>